<reference evidence="6" key="1">
    <citation type="submission" date="2020-08" db="EMBL/GenBank/DDBJ databases">
        <authorList>
            <person name="Liu M."/>
        </authorList>
    </citation>
    <scope>NUCLEOTIDE SEQUENCE</scope>
    <source>
        <strain evidence="6">RpUTG8</strain>
    </source>
</reference>
<evidence type="ECO:0000256" key="2">
    <source>
        <dbReference type="ARBA" id="ARBA00022679"/>
    </source>
</evidence>
<evidence type="ECO:0000259" key="5">
    <source>
        <dbReference type="Pfam" id="PF26168"/>
    </source>
</evidence>
<dbReference type="Pfam" id="PF26168">
    <property type="entry name" value="Glyco_transf_N"/>
    <property type="match status" value="1"/>
</dbReference>
<dbReference type="GO" id="GO:0035251">
    <property type="term" value="F:UDP-glucosyltransferase activity"/>
    <property type="evidence" value="ECO:0007669"/>
    <property type="project" value="TreeGrafter"/>
</dbReference>
<sequence length="484" mass="53518">MSMKSKTSSKHVLLLPFMAQGHLKPFLQLAHLIRRRSRGLTITILTTPLNVQLLERMSGNPEFTEPGQTGSPPSVVRLVALPFRCSEYGLPDEAENADMKPLAVIMKLLGASTALEAPVRRFVDEEIVRKEGRPPLSIISDVFLGWGVELAYSFASLPLTFSTAGAYGSAVYLSTWGDLPRQSFAKEEGVAFPETRRFLMSLDTAGSYTNEWSEFIHSQLSKSMKSAGWLFNTFEELEPLGLSVLRSHIKHPVWAVASLGANETQPDEKKNTVLTWLDLQPQGSVVYICLGSQVALTHPQMMELATGLEESGKRFVWVIRPPLGFDIEGEFKSEWLPNGFQETVIGTEKRGLLVHKWGPQWEILSHKSTGAFLSHCGWNSVLESLSRGVPMIGWPFRTEQVCSVKMLEEMGVAVELLEGSVTKEDVKRAVNVVLDTQGKGGEMKRKANEVGRIIQLATAEDGDHTGCSLKAIDGLLHTLFQQAN</sequence>
<organism evidence="6">
    <name type="scientific">Rheum palmatum</name>
    <name type="common">Chinese rhubarb</name>
    <dbReference type="NCBI Taxonomy" id="137221"/>
    <lineage>
        <taxon>Eukaryota</taxon>
        <taxon>Viridiplantae</taxon>
        <taxon>Streptophyta</taxon>
        <taxon>Embryophyta</taxon>
        <taxon>Tracheophyta</taxon>
        <taxon>Spermatophyta</taxon>
        <taxon>Magnoliopsida</taxon>
        <taxon>eudicotyledons</taxon>
        <taxon>Gunneridae</taxon>
        <taxon>Pentapetalae</taxon>
        <taxon>Caryophyllales</taxon>
        <taxon>Polygonaceae</taxon>
        <taxon>Polygonoideae</taxon>
        <taxon>Rumiceae</taxon>
        <taxon>Rheum</taxon>
    </lineage>
</organism>
<dbReference type="FunFam" id="3.40.50.2000:FF:000064">
    <property type="entry name" value="Glycosyltransferase"/>
    <property type="match status" value="1"/>
</dbReference>
<proteinExistence type="evidence at transcript level"/>
<evidence type="ECO:0000313" key="6">
    <source>
        <dbReference type="EMBL" id="QOI79388.1"/>
    </source>
</evidence>
<dbReference type="AlphaFoldDB" id="A0A7L9A3P3"/>
<dbReference type="CDD" id="cd03784">
    <property type="entry name" value="GT1_Gtf-like"/>
    <property type="match status" value="1"/>
</dbReference>
<keyword evidence="3" id="KW-0328">Glycosyltransferase</keyword>
<dbReference type="InterPro" id="IPR058980">
    <property type="entry name" value="Glyco_transf_N"/>
</dbReference>
<dbReference type="InterPro" id="IPR035595">
    <property type="entry name" value="UDP_glycos_trans_CS"/>
</dbReference>
<dbReference type="PANTHER" id="PTHR48047:SF107">
    <property type="entry name" value="UDP-GLYCOSYLTRANSFERASE 92A1-LIKE"/>
    <property type="match status" value="1"/>
</dbReference>
<feature type="domain" description="Glycosyltransferase N-terminal" evidence="5">
    <location>
        <begin position="12"/>
        <end position="256"/>
    </location>
</feature>
<dbReference type="Gene3D" id="3.40.50.2000">
    <property type="entry name" value="Glycogen Phosphorylase B"/>
    <property type="match status" value="2"/>
</dbReference>
<dbReference type="PROSITE" id="PS00375">
    <property type="entry name" value="UDPGT"/>
    <property type="match status" value="1"/>
</dbReference>
<dbReference type="EMBL" id="MT843568">
    <property type="protein sequence ID" value="QOI79388.1"/>
    <property type="molecule type" value="mRNA"/>
</dbReference>
<dbReference type="EC" id="2.4.1.-" evidence="4"/>
<evidence type="ECO:0000256" key="4">
    <source>
        <dbReference type="RuleBase" id="RU362057"/>
    </source>
</evidence>
<keyword evidence="2 3" id="KW-0808">Transferase</keyword>
<evidence type="ECO:0000256" key="1">
    <source>
        <dbReference type="ARBA" id="ARBA00009995"/>
    </source>
</evidence>
<dbReference type="PANTHER" id="PTHR48047">
    <property type="entry name" value="GLYCOSYLTRANSFERASE"/>
    <property type="match status" value="1"/>
</dbReference>
<dbReference type="Pfam" id="PF00201">
    <property type="entry name" value="UDPGT"/>
    <property type="match status" value="1"/>
</dbReference>
<evidence type="ECO:0000256" key="3">
    <source>
        <dbReference type="RuleBase" id="RU003718"/>
    </source>
</evidence>
<dbReference type="SUPFAM" id="SSF53756">
    <property type="entry name" value="UDP-Glycosyltransferase/glycogen phosphorylase"/>
    <property type="match status" value="1"/>
</dbReference>
<name>A0A7L9A3P3_RHEPA</name>
<dbReference type="InterPro" id="IPR002213">
    <property type="entry name" value="UDP_glucos_trans"/>
</dbReference>
<accession>A0A7L9A3P3</accession>
<protein>
    <recommendedName>
        <fullName evidence="4">Glycosyltransferase</fullName>
        <ecNumber evidence="4">2.4.1.-</ecNumber>
    </recommendedName>
</protein>
<comment type="similarity">
    <text evidence="1 3">Belongs to the UDP-glycosyltransferase family.</text>
</comment>